<dbReference type="InterPro" id="IPR032816">
    <property type="entry name" value="VTT_dom"/>
</dbReference>
<keyword evidence="3 7" id="KW-1003">Cell membrane</keyword>
<feature type="transmembrane region" description="Helical" evidence="7">
    <location>
        <begin position="160"/>
        <end position="181"/>
    </location>
</feature>
<dbReference type="PANTHER" id="PTHR12677:SF59">
    <property type="entry name" value="GOLGI APPARATUS MEMBRANE PROTEIN TVP38-RELATED"/>
    <property type="match status" value="1"/>
</dbReference>
<dbReference type="Pfam" id="PF09335">
    <property type="entry name" value="VTT_dom"/>
    <property type="match status" value="1"/>
</dbReference>
<gene>
    <name evidence="9" type="ORF">H0194_00420</name>
</gene>
<name>A0A7G7CPR0_9CORY</name>
<organism evidence="9 10">
    <name type="scientific">Corynebacterium incognita</name>
    <dbReference type="NCBI Taxonomy" id="2754725"/>
    <lineage>
        <taxon>Bacteria</taxon>
        <taxon>Bacillati</taxon>
        <taxon>Actinomycetota</taxon>
        <taxon>Actinomycetes</taxon>
        <taxon>Mycobacteriales</taxon>
        <taxon>Corynebacteriaceae</taxon>
        <taxon>Corynebacterium</taxon>
    </lineage>
</organism>
<evidence type="ECO:0000256" key="6">
    <source>
        <dbReference type="ARBA" id="ARBA00023136"/>
    </source>
</evidence>
<dbReference type="GO" id="GO:0005886">
    <property type="term" value="C:plasma membrane"/>
    <property type="evidence" value="ECO:0007669"/>
    <property type="project" value="UniProtKB-SubCell"/>
</dbReference>
<feature type="transmembrane region" description="Helical" evidence="7">
    <location>
        <begin position="76"/>
        <end position="94"/>
    </location>
</feature>
<feature type="transmembrane region" description="Helical" evidence="7">
    <location>
        <begin position="114"/>
        <end position="135"/>
    </location>
</feature>
<keyword evidence="5 7" id="KW-1133">Transmembrane helix</keyword>
<dbReference type="Proteomes" id="UP000515743">
    <property type="component" value="Chromosome"/>
</dbReference>
<evidence type="ECO:0000256" key="5">
    <source>
        <dbReference type="ARBA" id="ARBA00022989"/>
    </source>
</evidence>
<comment type="similarity">
    <text evidence="2 7">Belongs to the TVP38/TMEM64 family.</text>
</comment>
<evidence type="ECO:0000256" key="4">
    <source>
        <dbReference type="ARBA" id="ARBA00022692"/>
    </source>
</evidence>
<feature type="transmembrane region" description="Helical" evidence="7">
    <location>
        <begin position="42"/>
        <end position="64"/>
    </location>
</feature>
<feature type="domain" description="VTT" evidence="8">
    <location>
        <begin position="94"/>
        <end position="211"/>
    </location>
</feature>
<reference evidence="9 10" key="1">
    <citation type="submission" date="2020-07" db="EMBL/GenBank/DDBJ databases">
        <title>Complete genome and description of Corynebacterium incognita strain Marseille-Q3630 sp. nov.</title>
        <authorList>
            <person name="Boxberger M."/>
        </authorList>
    </citation>
    <scope>NUCLEOTIDE SEQUENCE [LARGE SCALE GENOMIC DNA]</scope>
    <source>
        <strain evidence="9 10">Marseille-Q3630</strain>
    </source>
</reference>
<comment type="subcellular location">
    <subcellularLocation>
        <location evidence="1 7">Cell membrane</location>
        <topology evidence="1 7">Multi-pass membrane protein</topology>
    </subcellularLocation>
</comment>
<keyword evidence="4 7" id="KW-0812">Transmembrane</keyword>
<dbReference type="PANTHER" id="PTHR12677">
    <property type="entry name" value="GOLGI APPARATUS MEMBRANE PROTEIN TVP38-RELATED"/>
    <property type="match status" value="1"/>
</dbReference>
<proteinExistence type="inferred from homology"/>
<dbReference type="EMBL" id="CP059404">
    <property type="protein sequence ID" value="QNE89576.1"/>
    <property type="molecule type" value="Genomic_DNA"/>
</dbReference>
<evidence type="ECO:0000256" key="1">
    <source>
        <dbReference type="ARBA" id="ARBA00004651"/>
    </source>
</evidence>
<evidence type="ECO:0000256" key="7">
    <source>
        <dbReference type="RuleBase" id="RU366058"/>
    </source>
</evidence>
<feature type="transmembrane region" description="Helical" evidence="7">
    <location>
        <begin position="220"/>
        <end position="238"/>
    </location>
</feature>
<evidence type="ECO:0000256" key="2">
    <source>
        <dbReference type="ARBA" id="ARBA00008640"/>
    </source>
</evidence>
<keyword evidence="6 7" id="KW-0472">Membrane</keyword>
<accession>A0A7G7CPR0</accession>
<dbReference type="RefSeq" id="WP_185175950.1">
    <property type="nucleotide sequence ID" value="NZ_CP059404.1"/>
</dbReference>
<keyword evidence="10" id="KW-1185">Reference proteome</keyword>
<evidence type="ECO:0000256" key="3">
    <source>
        <dbReference type="ARBA" id="ARBA00022475"/>
    </source>
</evidence>
<evidence type="ECO:0000313" key="10">
    <source>
        <dbReference type="Proteomes" id="UP000515743"/>
    </source>
</evidence>
<evidence type="ECO:0000313" key="9">
    <source>
        <dbReference type="EMBL" id="QNE89576.1"/>
    </source>
</evidence>
<dbReference type="InterPro" id="IPR015414">
    <property type="entry name" value="TMEM64"/>
</dbReference>
<sequence length="251" mass="26557">MQSSARPPRRASSSRITSFADFLSTLIRDAAVAVRSWSPWQWVAVVGAAGIFAIAMVAVDMPSLHSLREWADNTGPWFAVIFIGLSATATLFPLPRTLWTVAAGVLFGPLKGVLISLIALTVSACVAMLTVRHLLGDWMAPRLNHPAVSGLNQRLAERGWWTIASLRMIAAVPFSLLNYAAGLTAVPLLPYVFATLIGSAPSTIIGVVFGDTLTGDMNPWAIGLLAALTIAGIVSLVLDSRTPLAKVKASG</sequence>
<evidence type="ECO:0000259" key="8">
    <source>
        <dbReference type="Pfam" id="PF09335"/>
    </source>
</evidence>
<protein>
    <recommendedName>
        <fullName evidence="7">TVP38/TMEM64 family membrane protein</fullName>
    </recommendedName>
</protein>
<feature type="transmembrane region" description="Helical" evidence="7">
    <location>
        <begin position="188"/>
        <end position="208"/>
    </location>
</feature>
<dbReference type="KEGG" id="cik:H0194_00420"/>
<dbReference type="AlphaFoldDB" id="A0A7G7CPR0"/>